<comment type="caution">
    <text evidence="2">The sequence shown here is derived from an EMBL/GenBank/DDBJ whole genome shotgun (WGS) entry which is preliminary data.</text>
</comment>
<name>A0AA38YSS1_VITRO</name>
<keyword evidence="3" id="KW-1185">Reference proteome</keyword>
<feature type="region of interest" description="Disordered" evidence="1">
    <location>
        <begin position="1"/>
        <end position="22"/>
    </location>
</feature>
<protein>
    <submittedName>
        <fullName evidence="2">Uncharacterized protein</fullName>
    </submittedName>
</protein>
<evidence type="ECO:0000313" key="3">
    <source>
        <dbReference type="Proteomes" id="UP001168098"/>
    </source>
</evidence>
<reference evidence="2 3" key="1">
    <citation type="journal article" date="2023" name="BMC Biotechnol.">
        <title>Vitis rotundifolia cv Carlos genome sequencing.</title>
        <authorList>
            <person name="Huff M."/>
            <person name="Hulse-Kemp A."/>
            <person name="Scheffler B."/>
            <person name="Youngblood R."/>
            <person name="Simpson S."/>
            <person name="Babiker E."/>
            <person name="Staton M."/>
        </authorList>
    </citation>
    <scope>NUCLEOTIDE SEQUENCE [LARGE SCALE GENOMIC DNA]</scope>
    <source>
        <tissue evidence="2">Leaf</tissue>
    </source>
</reference>
<evidence type="ECO:0000313" key="2">
    <source>
        <dbReference type="EMBL" id="KAJ9675852.1"/>
    </source>
</evidence>
<gene>
    <name evidence="2" type="ORF">PVL29_024686</name>
</gene>
<dbReference type="AlphaFoldDB" id="A0AA38YSS1"/>
<organism evidence="2 3">
    <name type="scientific">Vitis rotundifolia</name>
    <name type="common">Muscadine grape</name>
    <dbReference type="NCBI Taxonomy" id="103349"/>
    <lineage>
        <taxon>Eukaryota</taxon>
        <taxon>Viridiplantae</taxon>
        <taxon>Streptophyta</taxon>
        <taxon>Embryophyta</taxon>
        <taxon>Tracheophyta</taxon>
        <taxon>Spermatophyta</taxon>
        <taxon>Magnoliopsida</taxon>
        <taxon>eudicotyledons</taxon>
        <taxon>Gunneridae</taxon>
        <taxon>Pentapetalae</taxon>
        <taxon>rosids</taxon>
        <taxon>Vitales</taxon>
        <taxon>Vitaceae</taxon>
        <taxon>Viteae</taxon>
        <taxon>Vitis</taxon>
    </lineage>
</organism>
<proteinExistence type="predicted"/>
<accession>A0AA38YSS1</accession>
<dbReference type="Proteomes" id="UP001168098">
    <property type="component" value="Unassembled WGS sequence"/>
</dbReference>
<sequence>MVMEEKVEEEARTSVSKSSVGLHPHGKLLSSYLSLSFSVFLALPSSSSISQLSTLHLKLLQAE</sequence>
<dbReference type="EMBL" id="JARBHA010000018">
    <property type="protein sequence ID" value="KAJ9675852.1"/>
    <property type="molecule type" value="Genomic_DNA"/>
</dbReference>
<evidence type="ECO:0000256" key="1">
    <source>
        <dbReference type="SAM" id="MobiDB-lite"/>
    </source>
</evidence>